<dbReference type="InParanoid" id="F0Y0C8"/>
<dbReference type="PANTHER" id="PTHR12442:SF22">
    <property type="entry name" value="CYTOPLASMIC DYNEIN 1 INTERMEDIATE CHAIN-RELATED"/>
    <property type="match status" value="1"/>
</dbReference>
<evidence type="ECO:0000313" key="4">
    <source>
        <dbReference type="EMBL" id="EGB11198.1"/>
    </source>
</evidence>
<dbReference type="GO" id="GO:0010970">
    <property type="term" value="P:transport along microtubule"/>
    <property type="evidence" value="ECO:0007669"/>
    <property type="project" value="TreeGrafter"/>
</dbReference>
<dbReference type="InterPro" id="IPR050687">
    <property type="entry name" value="Dynein_IC"/>
</dbReference>
<dbReference type="eggNOG" id="KOG1587">
    <property type="taxonomic scope" value="Eukaryota"/>
</dbReference>
<dbReference type="GeneID" id="20218927"/>
<feature type="non-terminal residue" evidence="4">
    <location>
        <position position="1"/>
    </location>
</feature>
<dbReference type="EMBL" id="GL833122">
    <property type="protein sequence ID" value="EGB11198.1"/>
    <property type="molecule type" value="Genomic_DNA"/>
</dbReference>
<sequence length="72" mass="7590">NPSLVLGGTYSGQVVLWDVRSPSTLPTMRSPLDAAAPHGRPVAKLRARGDAVLTVSADGAVCYWSSSQLQRP</sequence>
<accession>F0Y0C8</accession>
<dbReference type="OrthoDB" id="4189at2759"/>
<dbReference type="InterPro" id="IPR036322">
    <property type="entry name" value="WD40_repeat_dom_sf"/>
</dbReference>
<dbReference type="KEGG" id="aaf:AURANDRAFT_17949"/>
<evidence type="ECO:0000256" key="3">
    <source>
        <dbReference type="ARBA" id="ARBA00022737"/>
    </source>
</evidence>
<dbReference type="AlphaFoldDB" id="F0Y0C8"/>
<dbReference type="RefSeq" id="XP_009033591.1">
    <property type="nucleotide sequence ID" value="XM_009035343.1"/>
</dbReference>
<dbReference type="PANTHER" id="PTHR12442">
    <property type="entry name" value="DYNEIN INTERMEDIATE CHAIN"/>
    <property type="match status" value="1"/>
</dbReference>
<keyword evidence="1" id="KW-0963">Cytoplasm</keyword>
<dbReference type="GO" id="GO:0005868">
    <property type="term" value="C:cytoplasmic dynein complex"/>
    <property type="evidence" value="ECO:0007669"/>
    <property type="project" value="TreeGrafter"/>
</dbReference>
<evidence type="ECO:0000256" key="1">
    <source>
        <dbReference type="ARBA" id="ARBA00022490"/>
    </source>
</evidence>
<evidence type="ECO:0000313" key="5">
    <source>
        <dbReference type="Proteomes" id="UP000002729"/>
    </source>
</evidence>
<dbReference type="Proteomes" id="UP000002729">
    <property type="component" value="Unassembled WGS sequence"/>
</dbReference>
<dbReference type="SUPFAM" id="SSF50978">
    <property type="entry name" value="WD40 repeat-like"/>
    <property type="match status" value="1"/>
</dbReference>
<dbReference type="Gene3D" id="2.130.10.10">
    <property type="entry name" value="YVTN repeat-like/Quinoprotein amine dehydrogenase"/>
    <property type="match status" value="1"/>
</dbReference>
<dbReference type="GO" id="GO:0045503">
    <property type="term" value="F:dynein light chain binding"/>
    <property type="evidence" value="ECO:0007669"/>
    <property type="project" value="TreeGrafter"/>
</dbReference>
<name>F0Y0C8_AURAN</name>
<keyword evidence="5" id="KW-1185">Reference proteome</keyword>
<proteinExistence type="predicted"/>
<protein>
    <submittedName>
        <fullName evidence="4">Uncharacterized protein</fullName>
    </submittedName>
</protein>
<organism evidence="5">
    <name type="scientific">Aureococcus anophagefferens</name>
    <name type="common">Harmful bloom alga</name>
    <dbReference type="NCBI Taxonomy" id="44056"/>
    <lineage>
        <taxon>Eukaryota</taxon>
        <taxon>Sar</taxon>
        <taxon>Stramenopiles</taxon>
        <taxon>Ochrophyta</taxon>
        <taxon>Pelagophyceae</taxon>
        <taxon>Pelagomonadales</taxon>
        <taxon>Pelagomonadaceae</taxon>
        <taxon>Aureococcus</taxon>
    </lineage>
</organism>
<feature type="non-terminal residue" evidence="4">
    <location>
        <position position="72"/>
    </location>
</feature>
<keyword evidence="3" id="KW-0677">Repeat</keyword>
<reference evidence="4 5" key="1">
    <citation type="journal article" date="2011" name="Proc. Natl. Acad. Sci. U.S.A.">
        <title>Niche of harmful alga Aureococcus anophagefferens revealed through ecogenomics.</title>
        <authorList>
            <person name="Gobler C.J."/>
            <person name="Berry D.L."/>
            <person name="Dyhrman S.T."/>
            <person name="Wilhelm S.W."/>
            <person name="Salamov A."/>
            <person name="Lobanov A.V."/>
            <person name="Zhang Y."/>
            <person name="Collier J.L."/>
            <person name="Wurch L.L."/>
            <person name="Kustka A.B."/>
            <person name="Dill B.D."/>
            <person name="Shah M."/>
            <person name="VerBerkmoes N.C."/>
            <person name="Kuo A."/>
            <person name="Terry A."/>
            <person name="Pangilinan J."/>
            <person name="Lindquist E.A."/>
            <person name="Lucas S."/>
            <person name="Paulsen I.T."/>
            <person name="Hattenrath-Lehmann T.K."/>
            <person name="Talmage S.C."/>
            <person name="Walker E.A."/>
            <person name="Koch F."/>
            <person name="Burson A.M."/>
            <person name="Marcoval M.A."/>
            <person name="Tang Y.Z."/>
            <person name="Lecleir G.R."/>
            <person name="Coyne K.J."/>
            <person name="Berg G.M."/>
            <person name="Bertrand E.M."/>
            <person name="Saito M.A."/>
            <person name="Gladyshev V.N."/>
            <person name="Grigoriev I.V."/>
        </authorList>
    </citation>
    <scope>NUCLEOTIDE SEQUENCE [LARGE SCALE GENOMIC DNA]</scope>
    <source>
        <strain evidence="5">CCMP 1984</strain>
    </source>
</reference>
<gene>
    <name evidence="4" type="ORF">AURANDRAFT_17949</name>
</gene>
<dbReference type="InterPro" id="IPR015943">
    <property type="entry name" value="WD40/YVTN_repeat-like_dom_sf"/>
</dbReference>
<keyword evidence="2" id="KW-0853">WD repeat</keyword>
<evidence type="ECO:0000256" key="2">
    <source>
        <dbReference type="ARBA" id="ARBA00022574"/>
    </source>
</evidence>
<dbReference type="GO" id="GO:0045504">
    <property type="term" value="F:dynein heavy chain binding"/>
    <property type="evidence" value="ECO:0007669"/>
    <property type="project" value="TreeGrafter"/>
</dbReference>